<dbReference type="Pfam" id="PF02355">
    <property type="entry name" value="SecD_SecF_C"/>
    <property type="match status" value="1"/>
</dbReference>
<dbReference type="InterPro" id="IPR005665">
    <property type="entry name" value="SecF_bac"/>
</dbReference>
<comment type="function">
    <text evidence="9">Part of the Sec protein translocase complex. Interacts with the SecYEG preprotein conducting channel. SecDF uses the proton motive force (PMF) to complete protein translocation after the ATP-dependent function of SecA.</text>
</comment>
<keyword evidence="4 9" id="KW-0812">Transmembrane</keyword>
<evidence type="ECO:0000256" key="4">
    <source>
        <dbReference type="ARBA" id="ARBA00022692"/>
    </source>
</evidence>
<keyword evidence="8 9" id="KW-0472">Membrane</keyword>
<dbReference type="InterPro" id="IPR048634">
    <property type="entry name" value="SecD_SecF_C"/>
</dbReference>
<dbReference type="GO" id="GO:0006605">
    <property type="term" value="P:protein targeting"/>
    <property type="evidence" value="ECO:0007669"/>
    <property type="project" value="UniProtKB-UniRule"/>
</dbReference>
<organism evidence="11">
    <name type="scientific">Aquifex aeolicus</name>
    <dbReference type="NCBI Taxonomy" id="63363"/>
    <lineage>
        <taxon>Bacteria</taxon>
        <taxon>Pseudomonadati</taxon>
        <taxon>Aquificota</taxon>
        <taxon>Aquificia</taxon>
        <taxon>Aquificales</taxon>
        <taxon>Aquificaceae</taxon>
        <taxon>Aquifex</taxon>
    </lineage>
</organism>
<dbReference type="NCBIfam" id="TIGR00966">
    <property type="entry name" value="transloc_SecF"/>
    <property type="match status" value="1"/>
</dbReference>
<evidence type="ECO:0000256" key="8">
    <source>
        <dbReference type="ARBA" id="ARBA00023136"/>
    </source>
</evidence>
<sequence length="291" mass="32366">MDIRFRFLRYRFATYVASILLVMGSVALLFTRGLNLGLDFTGGSVVEVRFEKTPPISELRKALKAEGLESFLVQETRDGTFIVKIRRGERVSAVRNALKSFGAYELIREERIGGVISEELRRKAILAILTALGGILLYLAVRFKPVWGVGALLALIHDVLIVVGAYSLTYREVNLEVVSALLIVAGYSVADTVVIFDRIRENLRVRKNLPFEDVMDLSINQTLSRTVMTSLTTFATALTLFVLGGYALSNIMFAFVVGVVVGTFSSVFVASSFVLDMSRFVRREEVQEETT</sequence>
<evidence type="ECO:0000256" key="1">
    <source>
        <dbReference type="ARBA" id="ARBA00004651"/>
    </source>
</evidence>
<keyword evidence="3 9" id="KW-1003">Cell membrane</keyword>
<dbReference type="GO" id="GO:0043952">
    <property type="term" value="P:protein transport by the Sec complex"/>
    <property type="evidence" value="ECO:0007669"/>
    <property type="project" value="UniProtKB-UniRule"/>
</dbReference>
<dbReference type="InterPro" id="IPR055344">
    <property type="entry name" value="SecD_SecF_C_bact"/>
</dbReference>
<feature type="transmembrane region" description="Helical" evidence="9">
    <location>
        <begin position="12"/>
        <end position="30"/>
    </location>
</feature>
<feature type="transmembrane region" description="Helical" evidence="9">
    <location>
        <begin position="124"/>
        <end position="141"/>
    </location>
</feature>
<feature type="domain" description="Protein export membrane protein SecD/SecF C-terminal" evidence="10">
    <location>
        <begin position="96"/>
        <end position="278"/>
    </location>
</feature>
<dbReference type="PANTHER" id="PTHR30081:SF8">
    <property type="entry name" value="PROTEIN TRANSLOCASE SUBUNIT SECF"/>
    <property type="match status" value="1"/>
</dbReference>
<keyword evidence="2 9" id="KW-0813">Transport</keyword>
<keyword evidence="5 9" id="KW-0653">Protein transport</keyword>
<feature type="transmembrane region" description="Helical" evidence="9">
    <location>
        <begin position="253"/>
        <end position="275"/>
    </location>
</feature>
<dbReference type="GO" id="GO:0065002">
    <property type="term" value="P:intracellular protein transmembrane transport"/>
    <property type="evidence" value="ECO:0007669"/>
    <property type="project" value="UniProtKB-UniRule"/>
</dbReference>
<keyword evidence="6 9" id="KW-1133">Transmembrane helix</keyword>
<gene>
    <name evidence="9 11" type="primary">secF</name>
    <name evidence="11" type="ORF">ENJ61_06160</name>
</gene>
<dbReference type="PRINTS" id="PR01755">
    <property type="entry name" value="SECFTRNLCASE"/>
</dbReference>
<protein>
    <recommendedName>
        <fullName evidence="9">Protein-export membrane protein SecF</fullName>
    </recommendedName>
</protein>
<evidence type="ECO:0000256" key="6">
    <source>
        <dbReference type="ARBA" id="ARBA00022989"/>
    </source>
</evidence>
<comment type="subcellular location">
    <subcellularLocation>
        <location evidence="1 9">Cell membrane</location>
        <topology evidence="1 9">Multi-pass membrane protein</topology>
    </subcellularLocation>
</comment>
<comment type="similarity">
    <text evidence="9">Belongs to the SecD/SecF family. SecF subfamily.</text>
</comment>
<proteinExistence type="inferred from homology"/>
<dbReference type="InterPro" id="IPR022646">
    <property type="entry name" value="SecD/SecF_CS"/>
</dbReference>
<dbReference type="AlphaFoldDB" id="A0A7C5Q920"/>
<dbReference type="EMBL" id="DRNB01000220">
    <property type="protein sequence ID" value="HHJ64475.1"/>
    <property type="molecule type" value="Genomic_DNA"/>
</dbReference>
<dbReference type="HAMAP" id="MF_01464_B">
    <property type="entry name" value="SecF_B"/>
    <property type="match status" value="1"/>
</dbReference>
<feature type="transmembrane region" description="Helical" evidence="9">
    <location>
        <begin position="178"/>
        <end position="196"/>
    </location>
</feature>
<dbReference type="InterPro" id="IPR022645">
    <property type="entry name" value="SecD/SecF_bac"/>
</dbReference>
<dbReference type="SUPFAM" id="SSF82866">
    <property type="entry name" value="Multidrug efflux transporter AcrB transmembrane domain"/>
    <property type="match status" value="1"/>
</dbReference>
<keyword evidence="7 9" id="KW-0811">Translocation</keyword>
<evidence type="ECO:0000256" key="9">
    <source>
        <dbReference type="HAMAP-Rule" id="MF_01464"/>
    </source>
</evidence>
<name>A0A7C5Q920_AQUAO</name>
<evidence type="ECO:0000256" key="2">
    <source>
        <dbReference type="ARBA" id="ARBA00022448"/>
    </source>
</evidence>
<dbReference type="GO" id="GO:0015450">
    <property type="term" value="F:protein-transporting ATPase activity"/>
    <property type="evidence" value="ECO:0007669"/>
    <property type="project" value="InterPro"/>
</dbReference>
<dbReference type="InterPro" id="IPR022813">
    <property type="entry name" value="SecD/SecF_arch_bac"/>
</dbReference>
<evidence type="ECO:0000256" key="5">
    <source>
        <dbReference type="ARBA" id="ARBA00022927"/>
    </source>
</evidence>
<feature type="transmembrane region" description="Helical" evidence="9">
    <location>
        <begin position="146"/>
        <end position="166"/>
    </location>
</feature>
<feature type="transmembrane region" description="Helical" evidence="9">
    <location>
        <begin position="227"/>
        <end position="247"/>
    </location>
</feature>
<reference evidence="11" key="1">
    <citation type="journal article" date="2020" name="mSystems">
        <title>Genome- and Community-Level Interaction Insights into Carbon Utilization and Element Cycling Functions of Hydrothermarchaeota in Hydrothermal Sediment.</title>
        <authorList>
            <person name="Zhou Z."/>
            <person name="Liu Y."/>
            <person name="Xu W."/>
            <person name="Pan J."/>
            <person name="Luo Z.H."/>
            <person name="Li M."/>
        </authorList>
    </citation>
    <scope>NUCLEOTIDE SEQUENCE [LARGE SCALE GENOMIC DNA]</scope>
    <source>
        <strain evidence="11">HyVt-501</strain>
    </source>
</reference>
<dbReference type="Proteomes" id="UP000885792">
    <property type="component" value="Unassembled WGS sequence"/>
</dbReference>
<comment type="subunit">
    <text evidence="9">Forms a complex with SecD. Part of the essential Sec protein translocation apparatus which comprises SecA, SecYEG and auxiliary proteins SecDF. Other proteins may also be involved.</text>
</comment>
<comment type="caution">
    <text evidence="11">The sequence shown here is derived from an EMBL/GenBank/DDBJ whole genome shotgun (WGS) entry which is preliminary data.</text>
</comment>
<evidence type="ECO:0000259" key="10">
    <source>
        <dbReference type="Pfam" id="PF02355"/>
    </source>
</evidence>
<dbReference type="GO" id="GO:0005886">
    <property type="term" value="C:plasma membrane"/>
    <property type="evidence" value="ECO:0007669"/>
    <property type="project" value="UniProtKB-SubCell"/>
</dbReference>
<evidence type="ECO:0000256" key="3">
    <source>
        <dbReference type="ARBA" id="ARBA00022475"/>
    </source>
</evidence>
<dbReference type="PANTHER" id="PTHR30081">
    <property type="entry name" value="PROTEIN-EXPORT MEMBRANE PROTEIN SEC"/>
    <property type="match status" value="1"/>
</dbReference>
<dbReference type="Gene3D" id="1.20.1640.10">
    <property type="entry name" value="Multidrug efflux transporter AcrB transmembrane domain"/>
    <property type="match status" value="1"/>
</dbReference>
<dbReference type="NCBIfam" id="TIGR00916">
    <property type="entry name" value="2A0604s01"/>
    <property type="match status" value="1"/>
</dbReference>
<evidence type="ECO:0000313" key="11">
    <source>
        <dbReference type="EMBL" id="HHJ64475.1"/>
    </source>
</evidence>
<evidence type="ECO:0000256" key="7">
    <source>
        <dbReference type="ARBA" id="ARBA00023010"/>
    </source>
</evidence>
<dbReference type="Pfam" id="PF07549">
    <property type="entry name" value="Sec_GG"/>
    <property type="match status" value="1"/>
</dbReference>
<accession>A0A7C5Q920</accession>